<evidence type="ECO:0000256" key="1">
    <source>
        <dbReference type="ARBA" id="ARBA00005251"/>
    </source>
</evidence>
<evidence type="ECO:0000256" key="6">
    <source>
        <dbReference type="RuleBase" id="RU003815"/>
    </source>
</evidence>
<accession>A0AAW1RA77</accession>
<dbReference type="GO" id="GO:0006412">
    <property type="term" value="P:translation"/>
    <property type="evidence" value="ECO:0007669"/>
    <property type="project" value="InterPro"/>
</dbReference>
<dbReference type="SUPFAM" id="SSF54211">
    <property type="entry name" value="Ribosomal protein S5 domain 2-like"/>
    <property type="match status" value="1"/>
</dbReference>
<dbReference type="PANTHER" id="PTHR21569:SF1">
    <property type="entry name" value="SMALL RIBOSOMAL SUBUNIT PROTEIN US9M"/>
    <property type="match status" value="1"/>
</dbReference>
<keyword evidence="9" id="KW-1185">Reference proteome</keyword>
<evidence type="ECO:0000313" key="8">
    <source>
        <dbReference type="EMBL" id="KAK9830502.1"/>
    </source>
</evidence>
<feature type="region of interest" description="Disordered" evidence="7">
    <location>
        <begin position="1"/>
        <end position="53"/>
    </location>
</feature>
<dbReference type="GO" id="GO:0003723">
    <property type="term" value="F:RNA binding"/>
    <property type="evidence" value="ECO:0007669"/>
    <property type="project" value="TreeGrafter"/>
</dbReference>
<gene>
    <name evidence="8" type="ORF">WJX72_012108</name>
</gene>
<dbReference type="EMBL" id="JALJOR010000001">
    <property type="protein sequence ID" value="KAK9830502.1"/>
    <property type="molecule type" value="Genomic_DNA"/>
</dbReference>
<protein>
    <recommendedName>
        <fullName evidence="4">Small ribosomal subunit protein uS9c</fullName>
    </recommendedName>
    <alternativeName>
        <fullName evidence="5">30S ribosomal protein S9, chloroplastic</fullName>
    </alternativeName>
</protein>
<dbReference type="InterPro" id="IPR014721">
    <property type="entry name" value="Ribsml_uS5_D2-typ_fold_subgr"/>
</dbReference>
<dbReference type="InterPro" id="IPR020574">
    <property type="entry name" value="Ribosomal_uS9_CS"/>
</dbReference>
<sequence length="253" mass="28418">MWSQGSERFPEQRDQQDWAKRRPATGQDQDSRDWRNQGDVQAATEEERAAEELQQAWAEMLDAGELDKVEALMARIFPGGEGVDLPPLEDLLAYDPKEEEKAQRRAREQALQEQVTSSRVITRDEFGRAYATGKRKCSIARVWVKHGKGSILINGAPLDMYFPNITNRADVLAPFEATNTLGVFDVRAAVHGGGTTGQAQAVRHGISKALQLYDPVLRPPLKAGGLLERDSRVVERKKPGKKKARKSFQWVKR</sequence>
<feature type="compositionally biased region" description="Basic residues" evidence="7">
    <location>
        <begin position="238"/>
        <end position="253"/>
    </location>
</feature>
<dbReference type="Proteomes" id="UP001489004">
    <property type="component" value="Unassembled WGS sequence"/>
</dbReference>
<proteinExistence type="inferred from homology"/>
<dbReference type="AlphaFoldDB" id="A0AAW1RA77"/>
<dbReference type="PANTHER" id="PTHR21569">
    <property type="entry name" value="RIBOSOMAL PROTEIN S9"/>
    <property type="match status" value="1"/>
</dbReference>
<dbReference type="GO" id="GO:0022627">
    <property type="term" value="C:cytosolic small ribosomal subunit"/>
    <property type="evidence" value="ECO:0007669"/>
    <property type="project" value="TreeGrafter"/>
</dbReference>
<evidence type="ECO:0000256" key="5">
    <source>
        <dbReference type="ARBA" id="ARBA00035437"/>
    </source>
</evidence>
<reference evidence="8 9" key="1">
    <citation type="journal article" date="2024" name="Nat. Commun.">
        <title>Phylogenomics reveals the evolutionary origins of lichenization in chlorophyte algae.</title>
        <authorList>
            <person name="Puginier C."/>
            <person name="Libourel C."/>
            <person name="Otte J."/>
            <person name="Skaloud P."/>
            <person name="Haon M."/>
            <person name="Grisel S."/>
            <person name="Petersen M."/>
            <person name="Berrin J.G."/>
            <person name="Delaux P.M."/>
            <person name="Dal Grande F."/>
            <person name="Keller J."/>
        </authorList>
    </citation>
    <scope>NUCLEOTIDE SEQUENCE [LARGE SCALE GENOMIC DNA]</scope>
    <source>
        <strain evidence="8 9">SAG 2043</strain>
    </source>
</reference>
<dbReference type="GO" id="GO:0003735">
    <property type="term" value="F:structural constituent of ribosome"/>
    <property type="evidence" value="ECO:0007669"/>
    <property type="project" value="InterPro"/>
</dbReference>
<dbReference type="Pfam" id="PF00380">
    <property type="entry name" value="Ribosomal_S9"/>
    <property type="match status" value="1"/>
</dbReference>
<evidence type="ECO:0000256" key="3">
    <source>
        <dbReference type="ARBA" id="ARBA00023274"/>
    </source>
</evidence>
<comment type="caution">
    <text evidence="8">The sequence shown here is derived from an EMBL/GenBank/DDBJ whole genome shotgun (WGS) entry which is preliminary data.</text>
</comment>
<evidence type="ECO:0000313" key="9">
    <source>
        <dbReference type="Proteomes" id="UP001489004"/>
    </source>
</evidence>
<keyword evidence="2 6" id="KW-0689">Ribosomal protein</keyword>
<name>A0AAW1RA77_9CHLO</name>
<comment type="similarity">
    <text evidence="1 6">Belongs to the universal ribosomal protein uS9 family.</text>
</comment>
<keyword evidence="3 6" id="KW-0687">Ribonucleoprotein</keyword>
<evidence type="ECO:0000256" key="2">
    <source>
        <dbReference type="ARBA" id="ARBA00022980"/>
    </source>
</evidence>
<dbReference type="Gene3D" id="3.30.230.10">
    <property type="match status" value="1"/>
</dbReference>
<organism evidence="8 9">
    <name type="scientific">[Myrmecia] bisecta</name>
    <dbReference type="NCBI Taxonomy" id="41462"/>
    <lineage>
        <taxon>Eukaryota</taxon>
        <taxon>Viridiplantae</taxon>
        <taxon>Chlorophyta</taxon>
        <taxon>core chlorophytes</taxon>
        <taxon>Trebouxiophyceae</taxon>
        <taxon>Trebouxiales</taxon>
        <taxon>Trebouxiaceae</taxon>
        <taxon>Myrmecia</taxon>
    </lineage>
</organism>
<feature type="region of interest" description="Disordered" evidence="7">
    <location>
        <begin position="233"/>
        <end position="253"/>
    </location>
</feature>
<dbReference type="InterPro" id="IPR000754">
    <property type="entry name" value="Ribosomal_uS9"/>
</dbReference>
<evidence type="ECO:0000256" key="4">
    <source>
        <dbReference type="ARBA" id="ARBA00035152"/>
    </source>
</evidence>
<feature type="compositionally biased region" description="Basic and acidic residues" evidence="7">
    <location>
        <begin position="8"/>
        <end position="20"/>
    </location>
</feature>
<dbReference type="InterPro" id="IPR020568">
    <property type="entry name" value="Ribosomal_Su5_D2-typ_SF"/>
</dbReference>
<evidence type="ECO:0000256" key="7">
    <source>
        <dbReference type="SAM" id="MobiDB-lite"/>
    </source>
</evidence>
<dbReference type="FunFam" id="3.30.230.10:FF:000001">
    <property type="entry name" value="30S ribosomal protein S9"/>
    <property type="match status" value="1"/>
</dbReference>
<dbReference type="PROSITE" id="PS00360">
    <property type="entry name" value="RIBOSOMAL_S9"/>
    <property type="match status" value="1"/>
</dbReference>
<dbReference type="InterPro" id="IPR023035">
    <property type="entry name" value="Ribosomal_uS9_bac/plastid"/>
</dbReference>
<dbReference type="HAMAP" id="MF_00532_B">
    <property type="entry name" value="Ribosomal_uS9_B"/>
    <property type="match status" value="1"/>
</dbReference>
<dbReference type="NCBIfam" id="NF001099">
    <property type="entry name" value="PRK00132.1"/>
    <property type="match status" value="1"/>
</dbReference>